<dbReference type="EMBL" id="JAUSVF010000002">
    <property type="protein sequence ID" value="MDQ0322222.1"/>
    <property type="molecule type" value="Genomic_DNA"/>
</dbReference>
<dbReference type="RefSeq" id="WP_307233777.1">
    <property type="nucleotide sequence ID" value="NZ_JAUSVF010000002.1"/>
</dbReference>
<evidence type="ECO:0008006" key="3">
    <source>
        <dbReference type="Google" id="ProtNLM"/>
    </source>
</evidence>
<accession>A0ABU0BZG0</accession>
<comment type="caution">
    <text evidence="1">The sequence shown here is derived from an EMBL/GenBank/DDBJ whole genome shotgun (WGS) entry which is preliminary data.</text>
</comment>
<protein>
    <recommendedName>
        <fullName evidence="3">DUF3618 domain-containing protein</fullName>
    </recommendedName>
</protein>
<organism evidence="1 2">
    <name type="scientific">Pararhizobium capsulatum DSM 1112</name>
    <dbReference type="NCBI Taxonomy" id="1121113"/>
    <lineage>
        <taxon>Bacteria</taxon>
        <taxon>Pseudomonadati</taxon>
        <taxon>Pseudomonadota</taxon>
        <taxon>Alphaproteobacteria</taxon>
        <taxon>Hyphomicrobiales</taxon>
        <taxon>Rhizobiaceae</taxon>
        <taxon>Rhizobium/Agrobacterium group</taxon>
        <taxon>Pararhizobium</taxon>
    </lineage>
</organism>
<reference evidence="1 2" key="1">
    <citation type="submission" date="2023-07" db="EMBL/GenBank/DDBJ databases">
        <title>Genomic Encyclopedia of Type Strains, Phase IV (KMG-IV): sequencing the most valuable type-strain genomes for metagenomic binning, comparative biology and taxonomic classification.</title>
        <authorList>
            <person name="Goeker M."/>
        </authorList>
    </citation>
    <scope>NUCLEOTIDE SEQUENCE [LARGE SCALE GENOMIC DNA]</scope>
    <source>
        <strain evidence="1 2">DSM 1112</strain>
    </source>
</reference>
<gene>
    <name evidence="1" type="ORF">QO002_004428</name>
</gene>
<dbReference type="Proteomes" id="UP001230207">
    <property type="component" value="Unassembled WGS sequence"/>
</dbReference>
<keyword evidence="2" id="KW-1185">Reference proteome</keyword>
<evidence type="ECO:0000313" key="1">
    <source>
        <dbReference type="EMBL" id="MDQ0322222.1"/>
    </source>
</evidence>
<evidence type="ECO:0000313" key="2">
    <source>
        <dbReference type="Proteomes" id="UP001230207"/>
    </source>
</evidence>
<sequence>MTNIKARGFESVAQLREHMAEVDDENPRKISVAEHNEHMKQREIALLRAEVADLHERISLIREQTDAVDEPVFKQETHPWLRIIATVATTFVLGRLVQRLRLGTPGAAAVPMIAAQLDRRFW</sequence>
<name>A0ABU0BZG0_9HYPH</name>
<proteinExistence type="predicted"/>